<evidence type="ECO:0000313" key="8">
    <source>
        <dbReference type="Proteomes" id="UP000060602"/>
    </source>
</evidence>
<dbReference type="AlphaFoldDB" id="A0A0X8NV74"/>
<dbReference type="InterPro" id="IPR016166">
    <property type="entry name" value="FAD-bd_PCMH"/>
</dbReference>
<dbReference type="InterPro" id="IPR016169">
    <property type="entry name" value="FAD-bd_PCMH_sub2"/>
</dbReference>
<dbReference type="PANTHER" id="PTHR42973:SF39">
    <property type="entry name" value="FAD-BINDING PCMH-TYPE DOMAIN-CONTAINING PROTEIN"/>
    <property type="match status" value="1"/>
</dbReference>
<dbReference type="SUPFAM" id="SSF56176">
    <property type="entry name" value="FAD-binding/transporter-associated domain-like"/>
    <property type="match status" value="1"/>
</dbReference>
<dbReference type="InterPro" id="IPR006094">
    <property type="entry name" value="Oxid_FAD_bind_N"/>
</dbReference>
<feature type="domain" description="FAD-binding PCMH-type" evidence="6">
    <location>
        <begin position="28"/>
        <end position="227"/>
    </location>
</feature>
<dbReference type="GO" id="GO:0071949">
    <property type="term" value="F:FAD binding"/>
    <property type="evidence" value="ECO:0007669"/>
    <property type="project" value="InterPro"/>
</dbReference>
<gene>
    <name evidence="7" type="ORF">AL504_02260</name>
</gene>
<dbReference type="Pfam" id="PF08031">
    <property type="entry name" value="BBE"/>
    <property type="match status" value="1"/>
</dbReference>
<dbReference type="Proteomes" id="UP000060602">
    <property type="component" value="Chromosome"/>
</dbReference>
<comment type="similarity">
    <text evidence="2">Belongs to the oxygen-dependent FAD-linked oxidoreductase family.</text>
</comment>
<dbReference type="InterPro" id="IPR012951">
    <property type="entry name" value="BBE"/>
</dbReference>
<dbReference type="InterPro" id="IPR036318">
    <property type="entry name" value="FAD-bd_PCMH-like_sf"/>
</dbReference>
<keyword evidence="3" id="KW-0285">Flavoprotein</keyword>
<evidence type="ECO:0000256" key="4">
    <source>
        <dbReference type="ARBA" id="ARBA00022827"/>
    </source>
</evidence>
<protein>
    <submittedName>
        <fullName evidence="7">FAD-binding protein</fullName>
    </submittedName>
</protein>
<dbReference type="InterPro" id="IPR050416">
    <property type="entry name" value="FAD-linked_Oxidoreductase"/>
</dbReference>
<keyword evidence="4" id="KW-0274">FAD</keyword>
<dbReference type="PROSITE" id="PS51387">
    <property type="entry name" value="FAD_PCMH"/>
    <property type="match status" value="1"/>
</dbReference>
<dbReference type="EMBL" id="CP014060">
    <property type="protein sequence ID" value="AMG34977.1"/>
    <property type="molecule type" value="Genomic_DNA"/>
</dbReference>
<accession>A0A0X8NV74</accession>
<dbReference type="Gene3D" id="3.30.465.10">
    <property type="match status" value="1"/>
</dbReference>
<evidence type="ECO:0000256" key="3">
    <source>
        <dbReference type="ARBA" id="ARBA00022630"/>
    </source>
</evidence>
<name>A0A0X8NV74_ALCXX</name>
<dbReference type="Gene3D" id="3.40.462.20">
    <property type="match status" value="1"/>
</dbReference>
<dbReference type="Pfam" id="PF01565">
    <property type="entry name" value="FAD_binding_4"/>
    <property type="match status" value="1"/>
</dbReference>
<keyword evidence="5" id="KW-0560">Oxidoreductase</keyword>
<sequence length="557" mass="60993">MSDFSLIDSNDPRYATLQKGFNLRFPTTGQGANAIYVCKTAQDVLDAANAALAQGCRITVRSGGHCYEGFVANKLPQDHGQPLAIIDLSLMTGLRYREAGDIASPWNPAARYRFAAASGNQNWDGYLDLYKTANRTLPGGSCYSVGSGGHIVGGGYGLLSRLHGLTVDWLSGVDILVPQGPGARKLVPKHVNLHSTGADRDLFIACRGGGGGNYGIILTYYYADLPAAPQEAYWLSLSYPWASFGAGTAGRANFARFMRAYWQWFADHDADWNSPDPAKANGGLFTLLKVQHRSTGDVVLSIQYTGKDGKVGGARDQPFLDFVATMNAAAGAAPAVNLSTHWYGPSHRVVHPAPRMLAHAVNDAQKMDWLWLTQSINGSGSNQRGKYKSAYHKANFSDVEIMAMWEYLNGSDDPRLNQALVQIDSYGGRINRNDESANPTSVCQRSSLLKSQFQVYWTNPAEDAFHIKWIADLYDEYFAQYGGKPSNQPGSPFEGCYINYPDTDMKYTDASHSHVDPQWLDLYYGNKTAALIATKRSVDPDNLFHHEMSIPLAAPQA</sequence>
<evidence type="ECO:0000256" key="1">
    <source>
        <dbReference type="ARBA" id="ARBA00001974"/>
    </source>
</evidence>
<evidence type="ECO:0000256" key="5">
    <source>
        <dbReference type="ARBA" id="ARBA00023002"/>
    </source>
</evidence>
<organism evidence="7 8">
    <name type="scientific">Alcaligenes xylosoxydans xylosoxydans</name>
    <name type="common">Achromobacter xylosoxidans</name>
    <dbReference type="NCBI Taxonomy" id="85698"/>
    <lineage>
        <taxon>Bacteria</taxon>
        <taxon>Pseudomonadati</taxon>
        <taxon>Pseudomonadota</taxon>
        <taxon>Betaproteobacteria</taxon>
        <taxon>Burkholderiales</taxon>
        <taxon>Alcaligenaceae</taxon>
        <taxon>Achromobacter</taxon>
    </lineage>
</organism>
<dbReference type="GO" id="GO:0016491">
    <property type="term" value="F:oxidoreductase activity"/>
    <property type="evidence" value="ECO:0007669"/>
    <property type="project" value="UniProtKB-KW"/>
</dbReference>
<evidence type="ECO:0000313" key="7">
    <source>
        <dbReference type="EMBL" id="AMG34977.1"/>
    </source>
</evidence>
<proteinExistence type="inferred from homology"/>
<evidence type="ECO:0000259" key="6">
    <source>
        <dbReference type="PROSITE" id="PS51387"/>
    </source>
</evidence>
<dbReference type="PANTHER" id="PTHR42973">
    <property type="entry name" value="BINDING OXIDOREDUCTASE, PUTATIVE (AFU_ORTHOLOGUE AFUA_1G17690)-RELATED"/>
    <property type="match status" value="1"/>
</dbReference>
<evidence type="ECO:0000256" key="2">
    <source>
        <dbReference type="ARBA" id="ARBA00005466"/>
    </source>
</evidence>
<comment type="cofactor">
    <cofactor evidence="1">
        <name>FAD</name>
        <dbReference type="ChEBI" id="CHEBI:57692"/>
    </cofactor>
</comment>
<dbReference type="RefSeq" id="WP_061071032.1">
    <property type="nucleotide sequence ID" value="NZ_CP014060.2"/>
</dbReference>
<reference evidence="8" key="1">
    <citation type="submission" date="2015-12" db="EMBL/GenBank/DDBJ databases">
        <title>FDA dAtabase for Regulatory Grade micrObial Sequences (FDA-ARGOS): Supporting development and validation of Infectious Disease Dx tests.</title>
        <authorList>
            <person name="Case J."/>
            <person name="Tallon L."/>
            <person name="Sadzewicz L."/>
            <person name="Sengamalay N."/>
            <person name="Ott S."/>
            <person name="Godinez A."/>
            <person name="Nagaraj S."/>
            <person name="Nadendla S."/>
            <person name="Sichtig H."/>
        </authorList>
    </citation>
    <scope>NUCLEOTIDE SEQUENCE [LARGE SCALE GENOMIC DNA]</scope>
    <source>
        <strain evidence="8">FDAARGOS_147</strain>
    </source>
</reference>